<comment type="domain">
    <text evidence="7">The HXXXXD motif is essential for acyltransferase activity and may constitute the binding site for the phosphate moiety of the glycerol-3-phosphate.</text>
</comment>
<proteinExistence type="inferred from homology"/>
<dbReference type="CDD" id="cd07989">
    <property type="entry name" value="LPLAT_AGPAT-like"/>
    <property type="match status" value="1"/>
</dbReference>
<dbReference type="EC" id="2.3.1.51" evidence="7"/>
<evidence type="ECO:0000313" key="10">
    <source>
        <dbReference type="Proteomes" id="UP000184526"/>
    </source>
</evidence>
<dbReference type="GO" id="GO:0016020">
    <property type="term" value="C:membrane"/>
    <property type="evidence" value="ECO:0007669"/>
    <property type="project" value="InterPro"/>
</dbReference>
<dbReference type="Proteomes" id="UP000184526">
    <property type="component" value="Unassembled WGS sequence"/>
</dbReference>
<evidence type="ECO:0000256" key="1">
    <source>
        <dbReference type="ARBA" id="ARBA00005189"/>
    </source>
</evidence>
<keyword evidence="6 7" id="KW-0012">Acyltransferase</keyword>
<protein>
    <recommendedName>
        <fullName evidence="7">1-acyl-sn-glycerol-3-phosphate acyltransferase</fullName>
        <ecNumber evidence="7">2.3.1.51</ecNumber>
    </recommendedName>
</protein>
<dbReference type="GO" id="GO:0006654">
    <property type="term" value="P:phosphatidic acid biosynthetic process"/>
    <property type="evidence" value="ECO:0007669"/>
    <property type="project" value="TreeGrafter"/>
</dbReference>
<dbReference type="RefSeq" id="WP_242944314.1">
    <property type="nucleotide sequence ID" value="NZ_FQXP01000005.1"/>
</dbReference>
<comment type="pathway">
    <text evidence="1">Lipid metabolism.</text>
</comment>
<keyword evidence="10" id="KW-1185">Reference proteome</keyword>
<keyword evidence="7" id="KW-1208">Phospholipid metabolism</keyword>
<evidence type="ECO:0000259" key="8">
    <source>
        <dbReference type="SMART" id="SM00563"/>
    </source>
</evidence>
<evidence type="ECO:0000256" key="4">
    <source>
        <dbReference type="ARBA" id="ARBA00022679"/>
    </source>
</evidence>
<reference evidence="9 10" key="1">
    <citation type="submission" date="2016-11" db="EMBL/GenBank/DDBJ databases">
        <authorList>
            <person name="Jaros S."/>
            <person name="Januszkiewicz K."/>
            <person name="Wedrychowicz H."/>
        </authorList>
    </citation>
    <scope>NUCLEOTIDE SEQUENCE [LARGE SCALE GENOMIC DNA]</scope>
    <source>
        <strain evidence="9 10">DSM 3089</strain>
    </source>
</reference>
<dbReference type="InterPro" id="IPR002123">
    <property type="entry name" value="Plipid/glycerol_acylTrfase"/>
</dbReference>
<dbReference type="SMART" id="SM00563">
    <property type="entry name" value="PlsC"/>
    <property type="match status" value="1"/>
</dbReference>
<evidence type="ECO:0000256" key="5">
    <source>
        <dbReference type="ARBA" id="ARBA00023098"/>
    </source>
</evidence>
<evidence type="ECO:0000256" key="3">
    <source>
        <dbReference type="ARBA" id="ARBA00022516"/>
    </source>
</evidence>
<organism evidence="9 10">
    <name type="scientific">Clostridium collagenovorans DSM 3089</name>
    <dbReference type="NCBI Taxonomy" id="1121306"/>
    <lineage>
        <taxon>Bacteria</taxon>
        <taxon>Bacillati</taxon>
        <taxon>Bacillota</taxon>
        <taxon>Clostridia</taxon>
        <taxon>Eubacteriales</taxon>
        <taxon>Clostridiaceae</taxon>
        <taxon>Clostridium</taxon>
    </lineage>
</organism>
<dbReference type="SUPFAM" id="SSF69593">
    <property type="entry name" value="Glycerol-3-phosphate (1)-acyltransferase"/>
    <property type="match status" value="1"/>
</dbReference>
<dbReference type="InterPro" id="IPR004552">
    <property type="entry name" value="AGP_acyltrans"/>
</dbReference>
<dbReference type="EMBL" id="FQXP01000005">
    <property type="protein sequence ID" value="SHH79171.1"/>
    <property type="molecule type" value="Genomic_DNA"/>
</dbReference>
<gene>
    <name evidence="9" type="ORF">SAMN02745196_01385</name>
</gene>
<feature type="domain" description="Phospholipid/glycerol acyltransferase" evidence="8">
    <location>
        <begin position="73"/>
        <end position="187"/>
    </location>
</feature>
<evidence type="ECO:0000313" key="9">
    <source>
        <dbReference type="EMBL" id="SHH79171.1"/>
    </source>
</evidence>
<evidence type="ECO:0000256" key="2">
    <source>
        <dbReference type="ARBA" id="ARBA00008655"/>
    </source>
</evidence>
<comment type="catalytic activity">
    <reaction evidence="7">
        <text>a 1-acyl-sn-glycero-3-phosphate + an acyl-CoA = a 1,2-diacyl-sn-glycero-3-phosphate + CoA</text>
        <dbReference type="Rhea" id="RHEA:19709"/>
        <dbReference type="ChEBI" id="CHEBI:57287"/>
        <dbReference type="ChEBI" id="CHEBI:57970"/>
        <dbReference type="ChEBI" id="CHEBI:58342"/>
        <dbReference type="ChEBI" id="CHEBI:58608"/>
        <dbReference type="EC" id="2.3.1.51"/>
    </reaction>
</comment>
<dbReference type="Pfam" id="PF01553">
    <property type="entry name" value="Acyltransferase"/>
    <property type="match status" value="1"/>
</dbReference>
<dbReference type="NCBIfam" id="TIGR00530">
    <property type="entry name" value="AGP_acyltrn"/>
    <property type="match status" value="1"/>
</dbReference>
<keyword evidence="3 7" id="KW-0444">Lipid biosynthesis</keyword>
<name>A0A1M5VVC1_9CLOT</name>
<evidence type="ECO:0000256" key="6">
    <source>
        <dbReference type="ARBA" id="ARBA00023315"/>
    </source>
</evidence>
<dbReference type="PANTHER" id="PTHR10434:SF64">
    <property type="entry name" value="1-ACYL-SN-GLYCEROL-3-PHOSPHATE ACYLTRANSFERASE-RELATED"/>
    <property type="match status" value="1"/>
</dbReference>
<evidence type="ECO:0000256" key="7">
    <source>
        <dbReference type="RuleBase" id="RU361267"/>
    </source>
</evidence>
<dbReference type="STRING" id="1121306.SAMN02745196_01385"/>
<sequence length="243" mass="27687">MKIKNVIPFTKMVSSTVKANTNKRKYKKLKETNSKEAEDFLFKVLKEWAVSVLKTAKMTVKVYGKENLIEGPCLFASNHQSNFDIPTLFAAIDSHIGFVAKKELEKLPILPYWMNEIHSVFLDRENPREGLKSIIQGGENLKNGYSMAIFPEGTRSKGSEIGSFKKGSLKMALKANVPIVPVSLEGSYKIFEGNNNEVNRTPDEIKVYIGKPIYVKDMDKEDKNRIHEIVEEVVRKNKEEFLK</sequence>
<keyword evidence="5 7" id="KW-0443">Lipid metabolism</keyword>
<comment type="similarity">
    <text evidence="2 7">Belongs to the 1-acyl-sn-glycerol-3-phosphate acyltransferase family.</text>
</comment>
<accession>A0A1M5VVC1</accession>
<dbReference type="PANTHER" id="PTHR10434">
    <property type="entry name" value="1-ACYL-SN-GLYCEROL-3-PHOSPHATE ACYLTRANSFERASE"/>
    <property type="match status" value="1"/>
</dbReference>
<dbReference type="GO" id="GO:0003841">
    <property type="term" value="F:1-acylglycerol-3-phosphate O-acyltransferase activity"/>
    <property type="evidence" value="ECO:0007669"/>
    <property type="project" value="UniProtKB-UniRule"/>
</dbReference>
<keyword evidence="7" id="KW-0594">Phospholipid biosynthesis</keyword>
<dbReference type="AlphaFoldDB" id="A0A1M5VVC1"/>
<keyword evidence="4 7" id="KW-0808">Transferase</keyword>